<keyword evidence="5 9" id="KW-0238">DNA-binding</keyword>
<proteinExistence type="predicted"/>
<evidence type="ECO:0000313" key="12">
    <source>
        <dbReference type="EMBL" id="QKN23113.1"/>
    </source>
</evidence>
<keyword evidence="2 8" id="KW-0597">Phosphoprotein</keyword>
<feature type="DNA-binding region" description="OmpR/PhoB-type" evidence="9">
    <location>
        <begin position="129"/>
        <end position="227"/>
    </location>
</feature>
<organism evidence="12 14">
    <name type="scientific">Caproicibacterium lactatifermentans</name>
    <dbReference type="NCBI Taxonomy" id="2666138"/>
    <lineage>
        <taxon>Bacteria</taxon>
        <taxon>Bacillati</taxon>
        <taxon>Bacillota</taxon>
        <taxon>Clostridia</taxon>
        <taxon>Eubacteriales</taxon>
        <taxon>Oscillospiraceae</taxon>
        <taxon>Caproicibacterium</taxon>
    </lineage>
</organism>
<dbReference type="Pfam" id="PF00072">
    <property type="entry name" value="Response_reg"/>
    <property type="match status" value="1"/>
</dbReference>
<dbReference type="GO" id="GO:0000156">
    <property type="term" value="F:phosphorelay response regulator activity"/>
    <property type="evidence" value="ECO:0007669"/>
    <property type="project" value="TreeGrafter"/>
</dbReference>
<dbReference type="Gene3D" id="3.40.50.2300">
    <property type="match status" value="1"/>
</dbReference>
<dbReference type="InterPro" id="IPR036388">
    <property type="entry name" value="WH-like_DNA-bd_sf"/>
</dbReference>
<dbReference type="InterPro" id="IPR016032">
    <property type="entry name" value="Sig_transdc_resp-reg_C-effctor"/>
</dbReference>
<dbReference type="FunFam" id="1.10.10.10:FF:000018">
    <property type="entry name" value="DNA-binding response regulator ResD"/>
    <property type="match status" value="1"/>
</dbReference>
<evidence type="ECO:0000256" key="4">
    <source>
        <dbReference type="ARBA" id="ARBA00023015"/>
    </source>
</evidence>
<evidence type="ECO:0000256" key="1">
    <source>
        <dbReference type="ARBA" id="ARBA00018672"/>
    </source>
</evidence>
<dbReference type="InterPro" id="IPR001867">
    <property type="entry name" value="OmpR/PhoB-type_DNA-bd"/>
</dbReference>
<evidence type="ECO:0000256" key="3">
    <source>
        <dbReference type="ARBA" id="ARBA00023012"/>
    </source>
</evidence>
<keyword evidence="3" id="KW-0902">Two-component regulatory system</keyword>
<dbReference type="Gene3D" id="1.10.10.10">
    <property type="entry name" value="Winged helix-like DNA-binding domain superfamily/Winged helix DNA-binding domain"/>
    <property type="match status" value="1"/>
</dbReference>
<evidence type="ECO:0000256" key="9">
    <source>
        <dbReference type="PROSITE-ProRule" id="PRU01091"/>
    </source>
</evidence>
<evidence type="ECO:0000313" key="14">
    <source>
        <dbReference type="Proteomes" id="UP000501316"/>
    </source>
</evidence>
<protein>
    <recommendedName>
        <fullName evidence="1">Stage 0 sporulation protein A homolog</fullName>
    </recommendedName>
</protein>
<dbReference type="InterPro" id="IPR039420">
    <property type="entry name" value="WalR-like"/>
</dbReference>
<evidence type="ECO:0000256" key="7">
    <source>
        <dbReference type="ARBA" id="ARBA00024867"/>
    </source>
</evidence>
<dbReference type="GO" id="GO:0032993">
    <property type="term" value="C:protein-DNA complex"/>
    <property type="evidence" value="ECO:0007669"/>
    <property type="project" value="TreeGrafter"/>
</dbReference>
<dbReference type="GO" id="GO:0000976">
    <property type="term" value="F:transcription cis-regulatory region binding"/>
    <property type="evidence" value="ECO:0007669"/>
    <property type="project" value="TreeGrafter"/>
</dbReference>
<dbReference type="InterPro" id="IPR001789">
    <property type="entry name" value="Sig_transdc_resp-reg_receiver"/>
</dbReference>
<dbReference type="SUPFAM" id="SSF46894">
    <property type="entry name" value="C-terminal effector domain of the bipartite response regulators"/>
    <property type="match status" value="1"/>
</dbReference>
<dbReference type="Pfam" id="PF00486">
    <property type="entry name" value="Trans_reg_C"/>
    <property type="match status" value="1"/>
</dbReference>
<keyword evidence="6" id="KW-0804">Transcription</keyword>
<feature type="domain" description="OmpR/PhoB-type" evidence="11">
    <location>
        <begin position="129"/>
        <end position="227"/>
    </location>
</feature>
<name>A0A859DSL9_9FIRM</name>
<dbReference type="EMBL" id="CP046161">
    <property type="protein sequence ID" value="QKO30281.1"/>
    <property type="molecule type" value="Genomic_DNA"/>
</dbReference>
<dbReference type="RefSeq" id="WP_086034929.1">
    <property type="nucleotide sequence ID" value="NZ_CP046051.1"/>
</dbReference>
<dbReference type="InterPro" id="IPR011006">
    <property type="entry name" value="CheY-like_superfamily"/>
</dbReference>
<dbReference type="SMART" id="SM00862">
    <property type="entry name" value="Trans_reg_C"/>
    <property type="match status" value="1"/>
</dbReference>
<evidence type="ECO:0000313" key="15">
    <source>
        <dbReference type="Proteomes" id="UP000509623"/>
    </source>
</evidence>
<feature type="modified residue" description="4-aspartylphosphate" evidence="8">
    <location>
        <position position="54"/>
    </location>
</feature>
<dbReference type="SMART" id="SM00448">
    <property type="entry name" value="REC"/>
    <property type="match status" value="1"/>
</dbReference>
<dbReference type="EMBL" id="CP046051">
    <property type="protein sequence ID" value="QKN23113.1"/>
    <property type="molecule type" value="Genomic_DNA"/>
</dbReference>
<gene>
    <name evidence="12" type="ORF">GJQ69_00585</name>
    <name evidence="13" type="ORF">GKP14_04185</name>
</gene>
<dbReference type="PANTHER" id="PTHR48111:SF21">
    <property type="entry name" value="DNA-BINDING DUAL MASTER TRANSCRIPTIONAL REGULATOR RPAA"/>
    <property type="match status" value="1"/>
</dbReference>
<evidence type="ECO:0000256" key="6">
    <source>
        <dbReference type="ARBA" id="ARBA00023163"/>
    </source>
</evidence>
<dbReference type="Proteomes" id="UP000501316">
    <property type="component" value="Chromosome"/>
</dbReference>
<sequence length="236" mass="27322">MTKGKILVVDDDQNICELLRLYIEKENFEVVIANDGRQALKLFDEQNPDLVLLDIMLPELDGWQVCREIRRKSQCPIIMLTAKGETFDKVLGLELGADDYVVKPFETKEVVARIKAVLRRTGKNNNQTVKEVHYDKLSINLTNYELKVNGKVIDTPPKEMELIYHLASNPNRVFTRDQLLDEVWGFDYYGDSRTVDVHVKRLREKLEGVSDQWCLKTVWGVGYKFEVKDDTDQNGQ</sequence>
<dbReference type="PANTHER" id="PTHR48111">
    <property type="entry name" value="REGULATOR OF RPOS"/>
    <property type="match status" value="1"/>
</dbReference>
<dbReference type="GO" id="GO:0005829">
    <property type="term" value="C:cytosol"/>
    <property type="evidence" value="ECO:0007669"/>
    <property type="project" value="TreeGrafter"/>
</dbReference>
<evidence type="ECO:0000256" key="2">
    <source>
        <dbReference type="ARBA" id="ARBA00022553"/>
    </source>
</evidence>
<evidence type="ECO:0000256" key="8">
    <source>
        <dbReference type="PROSITE-ProRule" id="PRU00169"/>
    </source>
</evidence>
<evidence type="ECO:0000256" key="5">
    <source>
        <dbReference type="ARBA" id="ARBA00023125"/>
    </source>
</evidence>
<dbReference type="FunFam" id="3.40.50.2300:FF:000001">
    <property type="entry name" value="DNA-binding response regulator PhoB"/>
    <property type="match status" value="1"/>
</dbReference>
<reference evidence="13" key="3">
    <citation type="journal article" date="2022" name="Int. J. Syst. Evol. Microbiol.">
        <title>Caproicibacterium lactatifermentans sp. nov., isolated from pit clay used for the production of Chinese strong aroma-type liquor.</title>
        <authorList>
            <person name="Wang H."/>
            <person name="Gu Y."/>
            <person name="Zhao D."/>
            <person name="Qiao Z."/>
            <person name="Zheng J."/>
            <person name="Gao J."/>
            <person name="Ren C."/>
            <person name="Xu Y."/>
        </authorList>
    </citation>
    <scope>NUCLEOTIDE SEQUENCE</scope>
    <source>
        <strain evidence="13">JNU-WLY1368</strain>
    </source>
</reference>
<dbReference type="KEGG" id="clf:GJQ69_00585"/>
<dbReference type="GO" id="GO:0006355">
    <property type="term" value="P:regulation of DNA-templated transcription"/>
    <property type="evidence" value="ECO:0007669"/>
    <property type="project" value="InterPro"/>
</dbReference>
<evidence type="ECO:0000313" key="13">
    <source>
        <dbReference type="EMBL" id="QKO30281.1"/>
    </source>
</evidence>
<keyword evidence="4" id="KW-0805">Transcription regulation</keyword>
<keyword evidence="15" id="KW-1185">Reference proteome</keyword>
<dbReference type="Gene3D" id="6.10.250.690">
    <property type="match status" value="1"/>
</dbReference>
<dbReference type="CDD" id="cd00383">
    <property type="entry name" value="trans_reg_C"/>
    <property type="match status" value="1"/>
</dbReference>
<evidence type="ECO:0000259" key="10">
    <source>
        <dbReference type="PROSITE" id="PS50110"/>
    </source>
</evidence>
<comment type="function">
    <text evidence="7">May play the central regulatory role in sporulation. It may be an element of the effector pathway responsible for the activation of sporulation genes in response to nutritional stress. Spo0A may act in concert with spo0H (a sigma factor) to control the expression of some genes that are critical to the sporulation process.</text>
</comment>
<accession>A0A859DSL9</accession>
<evidence type="ECO:0000259" key="11">
    <source>
        <dbReference type="PROSITE" id="PS51755"/>
    </source>
</evidence>
<feature type="domain" description="Response regulatory" evidence="10">
    <location>
        <begin position="5"/>
        <end position="118"/>
    </location>
</feature>
<dbReference type="SUPFAM" id="SSF52172">
    <property type="entry name" value="CheY-like"/>
    <property type="match status" value="1"/>
</dbReference>
<reference evidence="13" key="2">
    <citation type="journal article" date="2021" name="Appl. Environ. Microbiol.">
        <title>Adaptability of a Caproate-Producing Bacterium Contributes to Its Dominance in an Anaerobic Fermentation System.</title>
        <authorList>
            <person name="Wang H."/>
            <person name="Gu Y."/>
            <person name="Zhou W."/>
            <person name="Zhao D."/>
            <person name="Qiao Z."/>
            <person name="Zheng J."/>
            <person name="Gao J."/>
            <person name="Chen X."/>
            <person name="Ren C."/>
            <person name="Xu Y."/>
        </authorList>
    </citation>
    <scope>NUCLEOTIDE SEQUENCE</scope>
    <source>
        <strain evidence="13">JNU-WLY1368</strain>
    </source>
</reference>
<dbReference type="AlphaFoldDB" id="A0A859DSL9"/>
<dbReference type="PROSITE" id="PS50110">
    <property type="entry name" value="RESPONSE_REGULATORY"/>
    <property type="match status" value="1"/>
</dbReference>
<dbReference type="Proteomes" id="UP000509623">
    <property type="component" value="Chromosome"/>
</dbReference>
<dbReference type="PROSITE" id="PS51755">
    <property type="entry name" value="OMPR_PHOB"/>
    <property type="match status" value="1"/>
</dbReference>
<reference evidence="14 15" key="1">
    <citation type="submission" date="2019-11" db="EMBL/GenBank/DDBJ databases">
        <authorList>
            <person name="Ren C."/>
            <person name="Wang H."/>
            <person name="Xu Y."/>
        </authorList>
    </citation>
    <scope>NUCLEOTIDE SEQUENCE [LARGE SCALE GENOMIC DNA]</scope>
    <source>
        <strain evidence="15">JNU-WLY1368</strain>
        <strain evidence="12 14">LBM 19010</strain>
    </source>
</reference>